<evidence type="ECO:0000313" key="1">
    <source>
        <dbReference type="EMBL" id="MDH5834834.1"/>
    </source>
</evidence>
<dbReference type="RefSeq" id="WP_280579313.1">
    <property type="nucleotide sequence ID" value="NZ_JARXRO010000018.1"/>
</dbReference>
<dbReference type="InterPro" id="IPR036890">
    <property type="entry name" value="HATPase_C_sf"/>
</dbReference>
<comment type="caution">
    <text evidence="1">The sequence shown here is derived from an EMBL/GenBank/DDBJ whole genome shotgun (WGS) entry which is preliminary data.</text>
</comment>
<organism evidence="1 2">
    <name type="scientific">Luteimonas kalidii</name>
    <dbReference type="NCBI Taxonomy" id="3042025"/>
    <lineage>
        <taxon>Bacteria</taxon>
        <taxon>Pseudomonadati</taxon>
        <taxon>Pseudomonadota</taxon>
        <taxon>Gammaproteobacteria</taxon>
        <taxon>Lysobacterales</taxon>
        <taxon>Lysobacteraceae</taxon>
        <taxon>Luteimonas</taxon>
    </lineage>
</organism>
<dbReference type="Gene3D" id="3.30.565.10">
    <property type="entry name" value="Histidine kinase-like ATPase, C-terminal domain"/>
    <property type="match status" value="1"/>
</dbReference>
<dbReference type="Proteomes" id="UP001156873">
    <property type="component" value="Unassembled WGS sequence"/>
</dbReference>
<name>A0ABT6JVV5_9GAMM</name>
<protein>
    <recommendedName>
        <fullName evidence="3">HAMP domain-containing histidine kinase</fullName>
    </recommendedName>
</protein>
<dbReference type="EMBL" id="JARXRO010000018">
    <property type="protein sequence ID" value="MDH5834834.1"/>
    <property type="molecule type" value="Genomic_DNA"/>
</dbReference>
<evidence type="ECO:0008006" key="3">
    <source>
        <dbReference type="Google" id="ProtNLM"/>
    </source>
</evidence>
<proteinExistence type="predicted"/>
<dbReference type="SUPFAM" id="SSF55874">
    <property type="entry name" value="ATPase domain of HSP90 chaperone/DNA topoisomerase II/histidine kinase"/>
    <property type="match status" value="1"/>
</dbReference>
<evidence type="ECO:0000313" key="2">
    <source>
        <dbReference type="Proteomes" id="UP001156873"/>
    </source>
</evidence>
<reference evidence="1 2" key="1">
    <citation type="submission" date="2023-04" db="EMBL/GenBank/DDBJ databases">
        <title>Luteimonas sp. M1R5S59.</title>
        <authorList>
            <person name="Sun J.-Q."/>
        </authorList>
    </citation>
    <scope>NUCLEOTIDE SEQUENCE [LARGE SCALE GENOMIC DNA]</scope>
    <source>
        <strain evidence="1 2">M1R5S59</strain>
    </source>
</reference>
<accession>A0ABT6JVV5</accession>
<gene>
    <name evidence="1" type="ORF">QFW81_13010</name>
</gene>
<keyword evidence="2" id="KW-1185">Reference proteome</keyword>
<sequence>MRTRPRNRGLEVALGPFIVSGIVKAHDGRIRAGSDDGFTAFHIELPRH</sequence>